<evidence type="ECO:0000256" key="3">
    <source>
        <dbReference type="ARBA" id="ARBA00022741"/>
    </source>
</evidence>
<name>A0A292PQY5_9PEZI</name>
<dbReference type="GO" id="GO:0012505">
    <property type="term" value="C:endomembrane system"/>
    <property type="evidence" value="ECO:0007669"/>
    <property type="project" value="UniProtKB-SubCell"/>
</dbReference>
<dbReference type="InterPro" id="IPR027417">
    <property type="entry name" value="P-loop_NTPase"/>
</dbReference>
<dbReference type="PANTHER" id="PTHR24223">
    <property type="entry name" value="ATP-BINDING CASSETTE SUB-FAMILY C"/>
    <property type="match status" value="1"/>
</dbReference>
<proteinExistence type="predicted"/>
<keyword evidence="6" id="KW-1185">Reference proteome</keyword>
<dbReference type="PANTHER" id="PTHR24223:SF443">
    <property type="entry name" value="MULTIDRUG-RESISTANCE LIKE PROTEIN 1, ISOFORM I"/>
    <property type="match status" value="1"/>
</dbReference>
<evidence type="ECO:0000256" key="1">
    <source>
        <dbReference type="ARBA" id="ARBA00004127"/>
    </source>
</evidence>
<evidence type="ECO:0000256" key="2">
    <source>
        <dbReference type="ARBA" id="ARBA00022737"/>
    </source>
</evidence>
<evidence type="ECO:0000313" key="6">
    <source>
        <dbReference type="Proteomes" id="UP001412239"/>
    </source>
</evidence>
<keyword evidence="2" id="KW-0677">Repeat</keyword>
<organism evidence="5 6">
    <name type="scientific">Tuber aestivum</name>
    <name type="common">summer truffle</name>
    <dbReference type="NCBI Taxonomy" id="59557"/>
    <lineage>
        <taxon>Eukaryota</taxon>
        <taxon>Fungi</taxon>
        <taxon>Dikarya</taxon>
        <taxon>Ascomycota</taxon>
        <taxon>Pezizomycotina</taxon>
        <taxon>Pezizomycetes</taxon>
        <taxon>Pezizales</taxon>
        <taxon>Tuberaceae</taxon>
        <taxon>Tuber</taxon>
    </lineage>
</organism>
<dbReference type="GO" id="GO:0016020">
    <property type="term" value="C:membrane"/>
    <property type="evidence" value="ECO:0007669"/>
    <property type="project" value="TreeGrafter"/>
</dbReference>
<keyword evidence="3" id="KW-0547">Nucleotide-binding</keyword>
<keyword evidence="4" id="KW-0067">ATP-binding</keyword>
<dbReference type="EMBL" id="LN891108">
    <property type="protein sequence ID" value="CUS08883.1"/>
    <property type="molecule type" value="Genomic_DNA"/>
</dbReference>
<dbReference type="SUPFAM" id="SSF52540">
    <property type="entry name" value="P-loop containing nucleoside triphosphate hydrolases"/>
    <property type="match status" value="1"/>
</dbReference>
<dbReference type="Gene3D" id="3.40.50.300">
    <property type="entry name" value="P-loop containing nucleotide triphosphate hydrolases"/>
    <property type="match status" value="1"/>
</dbReference>
<protein>
    <recommendedName>
        <fullName evidence="7">ABC transporter domain-containing protein</fullName>
    </recommendedName>
</protein>
<dbReference type="InterPro" id="IPR050173">
    <property type="entry name" value="ABC_transporter_C-like"/>
</dbReference>
<sequence>MSPRLAWIVDVSVTDNIVFGHRYDPDFYQATVRDCALPNSDETEVGEKGISLSGGQKARLAIAPAVYACADVYLWTVPCLPLTSVHLIDNVLGPKGLLAGKTRILATDSIMILIEADYIDLLVVGEIPETSACNTIMAMKGGMHSIVRHLKEAREQDQND</sequence>
<dbReference type="Proteomes" id="UP001412239">
    <property type="component" value="Unassembled WGS sequence"/>
</dbReference>
<evidence type="ECO:0000256" key="4">
    <source>
        <dbReference type="ARBA" id="ARBA00022840"/>
    </source>
</evidence>
<reference evidence="5" key="1">
    <citation type="submission" date="2015-10" db="EMBL/GenBank/DDBJ databases">
        <authorList>
            <person name="Regsiter A."/>
            <person name="william w."/>
        </authorList>
    </citation>
    <scope>NUCLEOTIDE SEQUENCE</scope>
    <source>
        <strain evidence="5">Montdore</strain>
    </source>
</reference>
<gene>
    <name evidence="5" type="ORF">GSTUAT00007059001</name>
</gene>
<dbReference type="GO" id="GO:0005524">
    <property type="term" value="F:ATP binding"/>
    <property type="evidence" value="ECO:0007669"/>
    <property type="project" value="UniProtKB-KW"/>
</dbReference>
<dbReference type="AlphaFoldDB" id="A0A292PQY5"/>
<evidence type="ECO:0000313" key="5">
    <source>
        <dbReference type="EMBL" id="CUS08883.1"/>
    </source>
</evidence>
<evidence type="ECO:0008006" key="7">
    <source>
        <dbReference type="Google" id="ProtNLM"/>
    </source>
</evidence>
<dbReference type="GO" id="GO:0042626">
    <property type="term" value="F:ATPase-coupled transmembrane transporter activity"/>
    <property type="evidence" value="ECO:0007669"/>
    <property type="project" value="TreeGrafter"/>
</dbReference>
<accession>A0A292PQY5</accession>
<comment type="subcellular location">
    <subcellularLocation>
        <location evidence="1">Endomembrane system</location>
        <topology evidence="1">Multi-pass membrane protein</topology>
    </subcellularLocation>
</comment>